<keyword evidence="3 11" id="KW-0235">DNA replication</keyword>
<evidence type="ECO:0000256" key="9">
    <source>
        <dbReference type="ARBA" id="ARBA00023242"/>
    </source>
</evidence>
<comment type="caution">
    <text evidence="14">The sequence shown here is derived from an EMBL/GenBank/DDBJ whole genome shotgun (WGS) entry which is preliminary data.</text>
</comment>
<dbReference type="FunFam" id="2.20.28.10:FF:000003">
    <property type="entry name" value="DNA helicase"/>
    <property type="match status" value="1"/>
</dbReference>
<proteinExistence type="inferred from homology"/>
<comment type="similarity">
    <text evidence="2 10">Belongs to the MCM family.</text>
</comment>
<comment type="subunit">
    <text evidence="11">Component of the MCM2-7 complex.</text>
</comment>
<dbReference type="EC" id="3.6.4.12" evidence="11"/>
<gene>
    <name evidence="14" type="ORF">HUG17_8359</name>
</gene>
<evidence type="ECO:0000256" key="8">
    <source>
        <dbReference type="ARBA" id="ARBA00023125"/>
    </source>
</evidence>
<dbReference type="GO" id="GO:0016787">
    <property type="term" value="F:hydrolase activity"/>
    <property type="evidence" value="ECO:0007669"/>
    <property type="project" value="UniProtKB-KW"/>
</dbReference>
<dbReference type="Pfam" id="PF17855">
    <property type="entry name" value="MCM_lid"/>
    <property type="match status" value="1"/>
</dbReference>
<dbReference type="GO" id="GO:0003697">
    <property type="term" value="F:single-stranded DNA binding"/>
    <property type="evidence" value="ECO:0007669"/>
    <property type="project" value="TreeGrafter"/>
</dbReference>
<dbReference type="Gene3D" id="2.20.28.10">
    <property type="match status" value="1"/>
</dbReference>
<dbReference type="AlphaFoldDB" id="A0A9D4NX61"/>
<dbReference type="InterPro" id="IPR031327">
    <property type="entry name" value="MCM"/>
</dbReference>
<keyword evidence="6 11" id="KW-0347">Helicase</keyword>
<evidence type="ECO:0000313" key="14">
    <source>
        <dbReference type="EMBL" id="KAH7640890.1"/>
    </source>
</evidence>
<evidence type="ECO:0000256" key="10">
    <source>
        <dbReference type="RuleBase" id="RU004070"/>
    </source>
</evidence>
<dbReference type="GO" id="GO:0006271">
    <property type="term" value="P:DNA strand elongation involved in DNA replication"/>
    <property type="evidence" value="ECO:0007669"/>
    <property type="project" value="TreeGrafter"/>
</dbReference>
<feature type="compositionally biased region" description="Polar residues" evidence="12">
    <location>
        <begin position="1"/>
        <end position="17"/>
    </location>
</feature>
<dbReference type="CDD" id="cd17755">
    <property type="entry name" value="MCM4"/>
    <property type="match status" value="1"/>
</dbReference>
<dbReference type="GO" id="GO:0005524">
    <property type="term" value="F:ATP binding"/>
    <property type="evidence" value="ECO:0007669"/>
    <property type="project" value="UniProtKB-UniRule"/>
</dbReference>
<comment type="subcellular location">
    <subcellularLocation>
        <location evidence="1">Nucleus</location>
    </subcellularLocation>
</comment>
<dbReference type="FunFam" id="3.40.50.300:FF:000217">
    <property type="entry name" value="DNA helicase"/>
    <property type="match status" value="1"/>
</dbReference>
<dbReference type="Gene3D" id="2.40.50.140">
    <property type="entry name" value="Nucleic acid-binding proteins"/>
    <property type="match status" value="1"/>
</dbReference>
<evidence type="ECO:0000256" key="7">
    <source>
        <dbReference type="ARBA" id="ARBA00022840"/>
    </source>
</evidence>
<reference evidence="14" key="1">
    <citation type="submission" date="2020-06" db="EMBL/GenBank/DDBJ databases">
        <authorList>
            <person name="Ji K."/>
            <person name="Li J."/>
        </authorList>
    </citation>
    <scope>NUCLEOTIDE SEQUENCE</scope>
    <source>
        <strain evidence="14">JKM2019</strain>
        <tissue evidence="14">Whole body</tissue>
    </source>
</reference>
<evidence type="ECO:0000256" key="5">
    <source>
        <dbReference type="ARBA" id="ARBA00022801"/>
    </source>
</evidence>
<keyword evidence="9 11" id="KW-0539">Nucleus</keyword>
<dbReference type="Pfam" id="PF00493">
    <property type="entry name" value="MCM"/>
    <property type="match status" value="1"/>
</dbReference>
<keyword evidence="5 11" id="KW-0378">Hydrolase</keyword>
<dbReference type="GO" id="GO:0005634">
    <property type="term" value="C:nucleus"/>
    <property type="evidence" value="ECO:0007669"/>
    <property type="project" value="UniProtKB-SubCell"/>
</dbReference>
<dbReference type="InterPro" id="IPR001208">
    <property type="entry name" value="MCM_dom"/>
</dbReference>
<evidence type="ECO:0000256" key="6">
    <source>
        <dbReference type="ARBA" id="ARBA00022806"/>
    </source>
</evidence>
<feature type="region of interest" description="Disordered" evidence="12">
    <location>
        <begin position="1"/>
        <end position="46"/>
    </location>
</feature>
<evidence type="ECO:0000256" key="1">
    <source>
        <dbReference type="ARBA" id="ARBA00004123"/>
    </source>
</evidence>
<dbReference type="GO" id="GO:0000727">
    <property type="term" value="P:double-strand break repair via break-induced replication"/>
    <property type="evidence" value="ECO:0007669"/>
    <property type="project" value="TreeGrafter"/>
</dbReference>
<dbReference type="GO" id="GO:0042555">
    <property type="term" value="C:MCM complex"/>
    <property type="evidence" value="ECO:0007669"/>
    <property type="project" value="UniProtKB-UniRule"/>
</dbReference>
<keyword evidence="7 10" id="KW-0067">ATP-binding</keyword>
<dbReference type="PROSITE" id="PS50051">
    <property type="entry name" value="MCM_2"/>
    <property type="match status" value="1"/>
</dbReference>
<dbReference type="PROSITE" id="PS00847">
    <property type="entry name" value="MCM_1"/>
    <property type="match status" value="1"/>
</dbReference>
<dbReference type="GO" id="GO:1902975">
    <property type="term" value="P:mitotic DNA replication initiation"/>
    <property type="evidence" value="ECO:0007669"/>
    <property type="project" value="TreeGrafter"/>
</dbReference>
<dbReference type="GO" id="GO:0017116">
    <property type="term" value="F:single-stranded DNA helicase activity"/>
    <property type="evidence" value="ECO:0007669"/>
    <property type="project" value="TreeGrafter"/>
</dbReference>
<dbReference type="Gene3D" id="3.30.1640.10">
    <property type="entry name" value="mini-chromosome maintenance (MCM) complex, chain A, domain 1"/>
    <property type="match status" value="1"/>
</dbReference>
<dbReference type="OrthoDB" id="10251574at2759"/>
<comment type="function">
    <text evidence="11">Acts as component of the MCM2-7 complex (MCM complex) which is the replicative helicase essential for 'once per cell cycle' DNA replication initiation and elongation in eukaryotic cells. The active ATPase sites in the MCM2-7 ring are formed through the interaction surfaces of two neighboring subunits such that a critical structure of a conserved arginine finger motif is provided in trans relative to the ATP-binding site of the Walker A box of the adjacent subunit. The six ATPase active sites, however, are likely to contribute differentially to the complex helicase activity.</text>
</comment>
<accession>A0A9D4NX61</accession>
<evidence type="ECO:0000256" key="2">
    <source>
        <dbReference type="ARBA" id="ARBA00008010"/>
    </source>
</evidence>
<evidence type="ECO:0000256" key="3">
    <source>
        <dbReference type="ARBA" id="ARBA00022705"/>
    </source>
</evidence>
<dbReference type="InterPro" id="IPR018525">
    <property type="entry name" value="MCM_CS"/>
</dbReference>
<dbReference type="Pfam" id="PF14551">
    <property type="entry name" value="MCM_N"/>
    <property type="match status" value="1"/>
</dbReference>
<dbReference type="InterPro" id="IPR033762">
    <property type="entry name" value="MCM_OB"/>
</dbReference>
<dbReference type="PRINTS" id="PR01657">
    <property type="entry name" value="MCMFAMILY"/>
</dbReference>
<protein>
    <recommendedName>
        <fullName evidence="11">DNA replication licensing factor MCM4</fullName>
        <ecNumber evidence="11">3.6.4.12</ecNumber>
    </recommendedName>
</protein>
<evidence type="ECO:0000256" key="12">
    <source>
        <dbReference type="SAM" id="MobiDB-lite"/>
    </source>
</evidence>
<evidence type="ECO:0000259" key="13">
    <source>
        <dbReference type="PROSITE" id="PS50051"/>
    </source>
</evidence>
<comment type="catalytic activity">
    <reaction evidence="11">
        <text>ATP + H2O = ADP + phosphate + H(+)</text>
        <dbReference type="Rhea" id="RHEA:13065"/>
        <dbReference type="ChEBI" id="CHEBI:15377"/>
        <dbReference type="ChEBI" id="CHEBI:15378"/>
        <dbReference type="ChEBI" id="CHEBI:30616"/>
        <dbReference type="ChEBI" id="CHEBI:43474"/>
        <dbReference type="ChEBI" id="CHEBI:456216"/>
        <dbReference type="EC" id="3.6.4.12"/>
    </reaction>
</comment>
<dbReference type="Pfam" id="PF17207">
    <property type="entry name" value="MCM_OB"/>
    <property type="match status" value="1"/>
</dbReference>
<dbReference type="Gene3D" id="3.40.50.300">
    <property type="entry name" value="P-loop containing nucleotide triphosphate hydrolases"/>
    <property type="match status" value="1"/>
</dbReference>
<sequence length="895" mass="101325">MSSSINDQDGPESSQSPTKRHRSPSSSDGPNKRRHVNGHNIGSSPLHQMVVADGSSELNQPSSIRIANSQDNLFHGSSPMPYDLSSDFGQLPQILSNYRRDDVRSDMSRNLRQINLNQADPSSAAASESSVTQAGVGTHLVVWGTDVSINECRRKLKRFIQQFELDPNNDDDDCLQSSQDYFEFDSADSYNQRMESYYVKKIRECLIIGDYFLNVNCQHLLKFDENLYRQLVNYPQEVIPTFDMALNEIVNEICPAENPQIDGQIFQRLCIRPYNVKKTSNIRNLNPEDINQLVTISGMVTRCSNIIAEMSIAYFECSVCMLGTNVEVDRGLIAEPQVCRNCDTRYSFKLIHNRSKYTDKQQVKLQESPDDMPAGQTPYTVLLYACADLVDKVQPGERITVTGIFRATSIRVNPKIRNVKSVYRTHIDVVHYRKAESKRLHDSYLELKLPKERIDQLIAMSNMPDIYERLAHSLAPSIYEHEDIKKGILLQLFGGTRKDDSRGGVMNMNDHSTTFRSEINILLCGDPGTSKSQLLQYVYNLVPRGQYTSGKGSSAVGLTAYVTKDPDTKQMVLQTGALVLSDGGICCIDEFDKMNESTRSILHEVMEQQTLSIAKAGIVCQLNARTSILAAANPIESQWNKNKTIVENIKLPPTLMSRFDLIFLLLDPQDTEYDRRLAKHLVSLYYKSSDSESNDEKQFLIDINLAKDYIGYARANFHPILSAESQECLKNAYVEMRKVGSGKGQITAYPRQLESLIRLAEAHAKMRFKTTVEVEDIEEARRLQREAIKQSAIDPTSGRIDVSILTTGTSSHNRKIKNDLLNGLRQLVDMMKHELVQRGQDEDNYVHLEYQQVFNEFKSSSTLAVTRDMFDEAIIALRDEGYLEVISNKMIRVAV</sequence>
<reference evidence="14" key="2">
    <citation type="journal article" date="2021" name="World Allergy Organ. J.">
        <title>Chromosome-level assembly of Dermatophagoides farinae genome and transcriptome reveals two novel allergens Der f 37 and Der f 39.</title>
        <authorList>
            <person name="Chen J."/>
            <person name="Cai Z."/>
            <person name="Fan D."/>
            <person name="Hu J."/>
            <person name="Hou Y."/>
            <person name="He Y."/>
            <person name="Zhang Z."/>
            <person name="Zhao Z."/>
            <person name="Gao P."/>
            <person name="Hu W."/>
            <person name="Sun J."/>
            <person name="Li J."/>
            <person name="Ji K."/>
        </authorList>
    </citation>
    <scope>NUCLEOTIDE SEQUENCE</scope>
    <source>
        <strain evidence="14">JKM2019</strain>
    </source>
</reference>
<dbReference type="PANTHER" id="PTHR11630">
    <property type="entry name" value="DNA REPLICATION LICENSING FACTOR MCM FAMILY MEMBER"/>
    <property type="match status" value="1"/>
</dbReference>
<dbReference type="SMART" id="SM00350">
    <property type="entry name" value="MCM"/>
    <property type="match status" value="1"/>
</dbReference>
<name>A0A9D4NX61_DERFA</name>
<organism evidence="14">
    <name type="scientific">Dermatophagoides farinae</name>
    <name type="common">American house dust mite</name>
    <dbReference type="NCBI Taxonomy" id="6954"/>
    <lineage>
        <taxon>Eukaryota</taxon>
        <taxon>Metazoa</taxon>
        <taxon>Ecdysozoa</taxon>
        <taxon>Arthropoda</taxon>
        <taxon>Chelicerata</taxon>
        <taxon>Arachnida</taxon>
        <taxon>Acari</taxon>
        <taxon>Acariformes</taxon>
        <taxon>Sarcoptiformes</taxon>
        <taxon>Astigmata</taxon>
        <taxon>Psoroptidia</taxon>
        <taxon>Analgoidea</taxon>
        <taxon>Pyroglyphidae</taxon>
        <taxon>Dermatophagoidinae</taxon>
        <taxon>Dermatophagoides</taxon>
    </lineage>
</organism>
<dbReference type="InterPro" id="IPR008047">
    <property type="entry name" value="MCM_4"/>
</dbReference>
<dbReference type="InterPro" id="IPR041562">
    <property type="entry name" value="MCM_lid"/>
</dbReference>
<keyword evidence="4 10" id="KW-0547">Nucleotide-binding</keyword>
<dbReference type="Proteomes" id="UP000828236">
    <property type="component" value="Unassembled WGS sequence"/>
</dbReference>
<dbReference type="PRINTS" id="PR01660">
    <property type="entry name" value="MCMPROTEIN4"/>
</dbReference>
<evidence type="ECO:0000256" key="11">
    <source>
        <dbReference type="RuleBase" id="RU368062"/>
    </source>
</evidence>
<dbReference type="SUPFAM" id="SSF52540">
    <property type="entry name" value="P-loop containing nucleoside triphosphate hydrolases"/>
    <property type="match status" value="1"/>
</dbReference>
<dbReference type="EMBL" id="SDOV01000005">
    <property type="protein sequence ID" value="KAH7640890.1"/>
    <property type="molecule type" value="Genomic_DNA"/>
</dbReference>
<feature type="domain" description="MCM C-terminal AAA(+) ATPase" evidence="13">
    <location>
        <begin position="466"/>
        <end position="681"/>
    </location>
</feature>
<dbReference type="PANTHER" id="PTHR11630:SF66">
    <property type="entry name" value="DNA REPLICATION LICENSING FACTOR MCM4"/>
    <property type="match status" value="1"/>
</dbReference>
<dbReference type="InterPro" id="IPR012340">
    <property type="entry name" value="NA-bd_OB-fold"/>
</dbReference>
<dbReference type="SUPFAM" id="SSF50249">
    <property type="entry name" value="Nucleic acid-binding proteins"/>
    <property type="match status" value="1"/>
</dbReference>
<dbReference type="InterPro" id="IPR027925">
    <property type="entry name" value="MCM_N"/>
</dbReference>
<evidence type="ECO:0000256" key="4">
    <source>
        <dbReference type="ARBA" id="ARBA00022741"/>
    </source>
</evidence>
<keyword evidence="8 10" id="KW-0238">DNA-binding</keyword>
<dbReference type="InterPro" id="IPR027417">
    <property type="entry name" value="P-loop_NTPase"/>
</dbReference>